<feature type="domain" description="Helicase C-terminal" evidence="10">
    <location>
        <begin position="300"/>
        <end position="453"/>
    </location>
</feature>
<evidence type="ECO:0000259" key="9">
    <source>
        <dbReference type="PROSITE" id="PS51192"/>
    </source>
</evidence>
<dbReference type="Gene3D" id="3.40.50.300">
    <property type="entry name" value="P-loop containing nucleotide triphosphate hydrolases"/>
    <property type="match status" value="2"/>
</dbReference>
<evidence type="ECO:0000256" key="1">
    <source>
        <dbReference type="ARBA" id="ARBA00022741"/>
    </source>
</evidence>
<feature type="compositionally biased region" description="Basic residues" evidence="8">
    <location>
        <begin position="615"/>
        <end position="624"/>
    </location>
</feature>
<dbReference type="PROSITE" id="PS00039">
    <property type="entry name" value="DEAD_ATP_HELICASE"/>
    <property type="match status" value="1"/>
</dbReference>
<dbReference type="Pfam" id="PF00271">
    <property type="entry name" value="Helicase_C"/>
    <property type="match status" value="1"/>
</dbReference>
<feature type="compositionally biased region" description="Basic and acidic residues" evidence="8">
    <location>
        <begin position="671"/>
        <end position="688"/>
    </location>
</feature>
<dbReference type="Pfam" id="PF13959">
    <property type="entry name" value="CTE_SPB4"/>
    <property type="match status" value="1"/>
</dbReference>
<dbReference type="SMART" id="SM00490">
    <property type="entry name" value="HELICc"/>
    <property type="match status" value="1"/>
</dbReference>
<dbReference type="GeneID" id="108823387"/>
<comment type="catalytic activity">
    <reaction evidence="7">
        <text>ATP + H2O = ADP + phosphate + H(+)</text>
        <dbReference type="Rhea" id="RHEA:13065"/>
        <dbReference type="ChEBI" id="CHEBI:15377"/>
        <dbReference type="ChEBI" id="CHEBI:15378"/>
        <dbReference type="ChEBI" id="CHEBI:30616"/>
        <dbReference type="ChEBI" id="CHEBI:43474"/>
        <dbReference type="ChEBI" id="CHEBI:456216"/>
        <dbReference type="EC" id="3.6.4.13"/>
    </reaction>
</comment>
<feature type="region of interest" description="Disordered" evidence="8">
    <location>
        <begin position="583"/>
        <end position="636"/>
    </location>
</feature>
<reference evidence="11" key="1">
    <citation type="journal article" date="2019" name="Database">
        <title>The radish genome database (RadishGD): an integrated information resource for radish genomics.</title>
        <authorList>
            <person name="Yu H.J."/>
            <person name="Baek S."/>
            <person name="Lee Y.J."/>
            <person name="Cho A."/>
            <person name="Mun J.H."/>
        </authorList>
    </citation>
    <scope>NUCLEOTIDE SEQUENCE [LARGE SCALE GENOMIC DNA]</scope>
    <source>
        <strain evidence="11">cv. WK10039</strain>
    </source>
</reference>
<dbReference type="Proteomes" id="UP000504610">
    <property type="component" value="Chromosome 9"/>
</dbReference>
<dbReference type="CDD" id="cd17941">
    <property type="entry name" value="DEADc_DDX10"/>
    <property type="match status" value="1"/>
</dbReference>
<feature type="compositionally biased region" description="Basic residues" evidence="8">
    <location>
        <begin position="689"/>
        <end position="700"/>
    </location>
</feature>
<feature type="compositionally biased region" description="Basic and acidic residues" evidence="8">
    <location>
        <begin position="587"/>
        <end position="606"/>
    </location>
</feature>
<comment type="similarity">
    <text evidence="6">Belongs to the DEAD box helicase family.</text>
</comment>
<keyword evidence="1 6" id="KW-0547">Nucleotide-binding</keyword>
<gene>
    <name evidence="12" type="primary">LOC108823387</name>
</gene>
<evidence type="ECO:0000256" key="6">
    <source>
        <dbReference type="RuleBase" id="RU000492"/>
    </source>
</evidence>
<dbReference type="InterPro" id="IPR027417">
    <property type="entry name" value="P-loop_NTPase"/>
</dbReference>
<proteinExistence type="inferred from homology"/>
<dbReference type="SMART" id="SM01178">
    <property type="entry name" value="DUF4217"/>
    <property type="match status" value="1"/>
</dbReference>
<accession>A0A6J0KVY1</accession>
<evidence type="ECO:0000313" key="12">
    <source>
        <dbReference type="RefSeq" id="XP_018452075.2"/>
    </source>
</evidence>
<keyword evidence="3 6" id="KW-0347">Helicase</keyword>
<reference evidence="12" key="2">
    <citation type="submission" date="2025-08" db="UniProtKB">
        <authorList>
            <consortium name="RefSeq"/>
        </authorList>
    </citation>
    <scope>IDENTIFICATION</scope>
    <source>
        <tissue evidence="12">Leaf</tissue>
    </source>
</reference>
<dbReference type="InterPro" id="IPR014001">
    <property type="entry name" value="Helicase_ATP-bd"/>
</dbReference>
<dbReference type="AlphaFoldDB" id="A0A6J0KVY1"/>
<keyword evidence="11" id="KW-1185">Reference proteome</keyword>
<dbReference type="OrthoDB" id="10259640at2759"/>
<keyword evidence="5 7" id="KW-0694">RNA-binding</keyword>
<dbReference type="PANTHER" id="PTHR24031">
    <property type="entry name" value="RNA HELICASE"/>
    <property type="match status" value="1"/>
</dbReference>
<dbReference type="CDD" id="cd18787">
    <property type="entry name" value="SF2_C_DEAD"/>
    <property type="match status" value="1"/>
</dbReference>
<dbReference type="InterPro" id="IPR011545">
    <property type="entry name" value="DEAD/DEAH_box_helicase_dom"/>
</dbReference>
<dbReference type="PROSITE" id="PS51192">
    <property type="entry name" value="HELICASE_ATP_BIND_1"/>
    <property type="match status" value="1"/>
</dbReference>
<keyword evidence="2 6" id="KW-0378">Hydrolase</keyword>
<dbReference type="GO" id="GO:0003723">
    <property type="term" value="F:RNA binding"/>
    <property type="evidence" value="ECO:0007669"/>
    <property type="project" value="UniProtKB-UniRule"/>
</dbReference>
<feature type="compositionally biased region" description="Acidic residues" evidence="8">
    <location>
        <begin position="705"/>
        <end position="714"/>
    </location>
</feature>
<name>A0A6J0KVY1_RAPSA</name>
<dbReference type="SUPFAM" id="SSF52540">
    <property type="entry name" value="P-loop containing nucleoside triphosphate hydrolases"/>
    <property type="match status" value="1"/>
</dbReference>
<protein>
    <recommendedName>
        <fullName evidence="7">ATP-dependent RNA helicase</fullName>
        <ecNumber evidence="7">3.6.4.13</ecNumber>
    </recommendedName>
</protein>
<dbReference type="InterPro" id="IPR001650">
    <property type="entry name" value="Helicase_C-like"/>
</dbReference>
<sequence>MGRPKKTRGMKKQMRLAEEEEILLLKQWIESQKPDSGSNPLALGPLPERAKVGKLQEDGVFSRYAGVTRFDQLPISDKTKRGLKEAKFVDMLDSQRAALPHALCGRDLLGAARTGSGKTLAFVIPVLETLHKERWGPEDGVGCIIISPTRELAAQTFTVLNKVGKFHKFSAGLLIGGREGVDVEKERVNEMNILVCAPGRLLQHMDETPNFECSNLKILILDEADRVLDSAFKGQLDPIISQLPKRRQTLLFSATQTKKVKDLARLSLRDPEYISVHAESVTATPTTLSQSVMIVPVEKKLDMLWSFIRTHLNDRILVFLSTKKQVKFVHEAFNKLRPGIPLKSIHGKMSQEKRMGVYSQFIDKQSVLFCTDVLERGLDFDQAVDWVVQVDCPDDVPSYIHRVGRTARCNTPGKSLLFLTPSEEKMVERLHEAKIPIKLIKVEDLVLCGRNLDLVSDLDGYVQQQANSDKVQEISRQLASLLVSFPDLQTVAQRAFITYLRSIHKRRDKEIFDVTKLSIEDFSASLGLPFTPRIRFANLKTKKKGVFESSIDIEPGNDDDDDDNVAAPRRVVKRKDLLGDDLEEEDFALRPNEEGKGGDKSNKDEGVPMPGTRVSKNKKLKISQHRPSGTRVKFDEEGNPVAPLAVVAASATETEVALDEEARNDYYKKLGEQLRKVDHEDKKVEKEKRREKRMKAKIKRKQGDMEEEEEEEGDERSASSEEETGRKRKRAKKTYFDDNGDGEEGGKINTDSVSIAELEEMALKLITQS</sequence>
<dbReference type="RefSeq" id="XP_018452075.2">
    <property type="nucleotide sequence ID" value="XM_018596573.2"/>
</dbReference>
<evidence type="ECO:0000259" key="10">
    <source>
        <dbReference type="PROSITE" id="PS51194"/>
    </source>
</evidence>
<dbReference type="GO" id="GO:0016787">
    <property type="term" value="F:hydrolase activity"/>
    <property type="evidence" value="ECO:0007669"/>
    <property type="project" value="UniProtKB-KW"/>
</dbReference>
<dbReference type="GO" id="GO:0003724">
    <property type="term" value="F:RNA helicase activity"/>
    <property type="evidence" value="ECO:0007669"/>
    <property type="project" value="UniProtKB-EC"/>
</dbReference>
<organism evidence="11 12">
    <name type="scientific">Raphanus sativus</name>
    <name type="common">Radish</name>
    <name type="synonym">Raphanus raphanistrum var. sativus</name>
    <dbReference type="NCBI Taxonomy" id="3726"/>
    <lineage>
        <taxon>Eukaryota</taxon>
        <taxon>Viridiplantae</taxon>
        <taxon>Streptophyta</taxon>
        <taxon>Embryophyta</taxon>
        <taxon>Tracheophyta</taxon>
        <taxon>Spermatophyta</taxon>
        <taxon>Magnoliopsida</taxon>
        <taxon>eudicotyledons</taxon>
        <taxon>Gunneridae</taxon>
        <taxon>Pentapetalae</taxon>
        <taxon>rosids</taxon>
        <taxon>malvids</taxon>
        <taxon>Brassicales</taxon>
        <taxon>Brassicaceae</taxon>
        <taxon>Brassiceae</taxon>
        <taxon>Raphanus</taxon>
    </lineage>
</organism>
<feature type="region of interest" description="Disordered" evidence="8">
    <location>
        <begin position="671"/>
        <end position="753"/>
    </location>
</feature>
<evidence type="ECO:0000256" key="3">
    <source>
        <dbReference type="ARBA" id="ARBA00022806"/>
    </source>
</evidence>
<dbReference type="GO" id="GO:0005524">
    <property type="term" value="F:ATP binding"/>
    <property type="evidence" value="ECO:0007669"/>
    <property type="project" value="UniProtKB-UniRule"/>
</dbReference>
<dbReference type="KEGG" id="rsz:108823387"/>
<dbReference type="InterPro" id="IPR025313">
    <property type="entry name" value="SPB4-like_CTE"/>
</dbReference>
<comment type="function">
    <text evidence="7">RNA helicase.</text>
</comment>
<keyword evidence="4 6" id="KW-0067">ATP-binding</keyword>
<evidence type="ECO:0000256" key="7">
    <source>
        <dbReference type="RuleBase" id="RU365068"/>
    </source>
</evidence>
<comment type="domain">
    <text evidence="7">The Q motif is unique to and characteristic of the DEAD box family of RNA helicases and controls ATP binding and hydrolysis.</text>
</comment>
<evidence type="ECO:0000256" key="8">
    <source>
        <dbReference type="SAM" id="MobiDB-lite"/>
    </source>
</evidence>
<dbReference type="Pfam" id="PF00270">
    <property type="entry name" value="DEAD"/>
    <property type="match status" value="1"/>
</dbReference>
<dbReference type="PROSITE" id="PS51194">
    <property type="entry name" value="HELICASE_CTER"/>
    <property type="match status" value="1"/>
</dbReference>
<dbReference type="SMART" id="SM00487">
    <property type="entry name" value="DEXDc"/>
    <property type="match status" value="1"/>
</dbReference>
<dbReference type="EC" id="3.6.4.13" evidence="7"/>
<feature type="compositionally biased region" description="Basic and acidic residues" evidence="8">
    <location>
        <begin position="715"/>
        <end position="725"/>
    </location>
</feature>
<evidence type="ECO:0000313" key="11">
    <source>
        <dbReference type="Proteomes" id="UP000504610"/>
    </source>
</evidence>
<dbReference type="InterPro" id="IPR000629">
    <property type="entry name" value="RNA-helicase_DEAD-box_CS"/>
</dbReference>
<feature type="domain" description="Helicase ATP-binding" evidence="9">
    <location>
        <begin position="99"/>
        <end position="274"/>
    </location>
</feature>
<evidence type="ECO:0000256" key="2">
    <source>
        <dbReference type="ARBA" id="ARBA00022801"/>
    </source>
</evidence>
<evidence type="ECO:0000256" key="4">
    <source>
        <dbReference type="ARBA" id="ARBA00022840"/>
    </source>
</evidence>
<evidence type="ECO:0000256" key="5">
    <source>
        <dbReference type="ARBA" id="ARBA00022884"/>
    </source>
</evidence>